<proteinExistence type="predicted"/>
<protein>
    <submittedName>
        <fullName evidence="1">Uncharacterized protein</fullName>
    </submittedName>
</protein>
<sequence length="207" mass="23421">MARGEVDLPRGVKCFSYRRITTGFCCVNLILALFVLRSLNSTSSVSLESSTGVRFSDEQIKRLEESIRIRKAFEPVELARLVKRLKKASKSRNSKPVELNLAYEILSRLKGLDNSTEWRGALESWRVEKLEEIRSLSLADTSANLSTPLKVAKKLKKALETDWQMLLESIGFWMPSEITHIVVDDKPDNVEELGGVLHQANCFVLLI</sequence>
<accession>A0A2I0AKN6</accession>
<keyword evidence="2" id="KW-1185">Reference proteome</keyword>
<evidence type="ECO:0000313" key="2">
    <source>
        <dbReference type="Proteomes" id="UP000236161"/>
    </source>
</evidence>
<evidence type="ECO:0000313" key="1">
    <source>
        <dbReference type="EMBL" id="PKA56110.1"/>
    </source>
</evidence>
<dbReference type="AlphaFoldDB" id="A0A2I0AKN6"/>
<reference evidence="1 2" key="1">
    <citation type="journal article" date="2017" name="Nature">
        <title>The Apostasia genome and the evolution of orchids.</title>
        <authorList>
            <person name="Zhang G.Q."/>
            <person name="Liu K.W."/>
            <person name="Li Z."/>
            <person name="Lohaus R."/>
            <person name="Hsiao Y.Y."/>
            <person name="Niu S.C."/>
            <person name="Wang J.Y."/>
            <person name="Lin Y.C."/>
            <person name="Xu Q."/>
            <person name="Chen L.J."/>
            <person name="Yoshida K."/>
            <person name="Fujiwara S."/>
            <person name="Wang Z.W."/>
            <person name="Zhang Y.Q."/>
            <person name="Mitsuda N."/>
            <person name="Wang M."/>
            <person name="Liu G.H."/>
            <person name="Pecoraro L."/>
            <person name="Huang H.X."/>
            <person name="Xiao X.J."/>
            <person name="Lin M."/>
            <person name="Wu X.Y."/>
            <person name="Wu W.L."/>
            <person name="Chen Y.Y."/>
            <person name="Chang S.B."/>
            <person name="Sakamoto S."/>
            <person name="Ohme-Takagi M."/>
            <person name="Yagi M."/>
            <person name="Zeng S.J."/>
            <person name="Shen C.Y."/>
            <person name="Yeh C.M."/>
            <person name="Luo Y.B."/>
            <person name="Tsai W.C."/>
            <person name="Van de Peer Y."/>
            <person name="Liu Z.J."/>
        </authorList>
    </citation>
    <scope>NUCLEOTIDE SEQUENCE [LARGE SCALE GENOMIC DNA]</scope>
    <source>
        <strain evidence="2">cv. Shenzhen</strain>
        <tissue evidence="1">Stem</tissue>
    </source>
</reference>
<dbReference type="Proteomes" id="UP000236161">
    <property type="component" value="Unassembled WGS sequence"/>
</dbReference>
<dbReference type="PANTHER" id="PTHR33344:SF1">
    <property type="entry name" value="OS06G0214100 PROTEIN"/>
    <property type="match status" value="1"/>
</dbReference>
<dbReference type="EMBL" id="KZ451975">
    <property type="protein sequence ID" value="PKA56110.1"/>
    <property type="molecule type" value="Genomic_DNA"/>
</dbReference>
<name>A0A2I0AKN6_9ASPA</name>
<dbReference type="PANTHER" id="PTHR33344">
    <property type="entry name" value="OS02G0761600 PROTEIN"/>
    <property type="match status" value="1"/>
</dbReference>
<dbReference type="STRING" id="1088818.A0A2I0AKN6"/>
<organism evidence="1 2">
    <name type="scientific">Apostasia shenzhenica</name>
    <dbReference type="NCBI Taxonomy" id="1088818"/>
    <lineage>
        <taxon>Eukaryota</taxon>
        <taxon>Viridiplantae</taxon>
        <taxon>Streptophyta</taxon>
        <taxon>Embryophyta</taxon>
        <taxon>Tracheophyta</taxon>
        <taxon>Spermatophyta</taxon>
        <taxon>Magnoliopsida</taxon>
        <taxon>Liliopsida</taxon>
        <taxon>Asparagales</taxon>
        <taxon>Orchidaceae</taxon>
        <taxon>Apostasioideae</taxon>
        <taxon>Apostasia</taxon>
    </lineage>
</organism>
<dbReference type="OrthoDB" id="508259at2759"/>
<gene>
    <name evidence="1" type="ORF">AXF42_Ash015595</name>
</gene>